<gene>
    <name evidence="1" type="ORF">NCTC13336_00583</name>
</gene>
<protein>
    <submittedName>
        <fullName evidence="1">Uncharacterized protein</fullName>
    </submittedName>
</protein>
<accession>A0A377R250</accession>
<dbReference type="Proteomes" id="UP000254293">
    <property type="component" value="Unassembled WGS sequence"/>
</dbReference>
<dbReference type="EMBL" id="UGJJ01000001">
    <property type="protein sequence ID" value="STR00381.1"/>
    <property type="molecule type" value="Genomic_DNA"/>
</dbReference>
<sequence>MSDTSIRPTHPWERFDDEAAFKQHFDETHTKDYVALDLTEVVQYFVSDVLG</sequence>
<name>A0A377R250_9NEIS</name>
<keyword evidence="2" id="KW-1185">Reference proteome</keyword>
<dbReference type="AlphaFoldDB" id="A0A377R250"/>
<evidence type="ECO:0000313" key="2">
    <source>
        <dbReference type="Proteomes" id="UP000254293"/>
    </source>
</evidence>
<dbReference type="RefSeq" id="WP_172461194.1">
    <property type="nucleotide sequence ID" value="NZ_CP091516.1"/>
</dbReference>
<organism evidence="1 2">
    <name type="scientific">Kingella potus</name>
    <dbReference type="NCBI Taxonomy" id="265175"/>
    <lineage>
        <taxon>Bacteria</taxon>
        <taxon>Pseudomonadati</taxon>
        <taxon>Pseudomonadota</taxon>
        <taxon>Betaproteobacteria</taxon>
        <taxon>Neisseriales</taxon>
        <taxon>Neisseriaceae</taxon>
        <taxon>Kingella</taxon>
    </lineage>
</organism>
<reference evidence="1 2" key="1">
    <citation type="submission" date="2018-06" db="EMBL/GenBank/DDBJ databases">
        <authorList>
            <consortium name="Pathogen Informatics"/>
            <person name="Doyle S."/>
        </authorList>
    </citation>
    <scope>NUCLEOTIDE SEQUENCE [LARGE SCALE GENOMIC DNA]</scope>
    <source>
        <strain evidence="1 2">NCTC13336</strain>
    </source>
</reference>
<proteinExistence type="predicted"/>
<evidence type="ECO:0000313" key="1">
    <source>
        <dbReference type="EMBL" id="STR00381.1"/>
    </source>
</evidence>